<proteinExistence type="predicted"/>
<comment type="caution">
    <text evidence="2">The sequence shown here is derived from an EMBL/GenBank/DDBJ whole genome shotgun (WGS) entry which is preliminary data.</text>
</comment>
<dbReference type="SUPFAM" id="SSF47616">
    <property type="entry name" value="GST C-terminal domain-like"/>
    <property type="match status" value="1"/>
</dbReference>
<reference evidence="2 3" key="1">
    <citation type="submission" date="2024-09" db="EMBL/GenBank/DDBJ databases">
        <title>Genome sequencing and assembly of Phytophthora oleae, isolate VK10A, causative agent of rot of olive drupes.</title>
        <authorList>
            <person name="Conti Taguali S."/>
            <person name="Riolo M."/>
            <person name="La Spada F."/>
            <person name="Cacciola S.O."/>
            <person name="Dionisio G."/>
        </authorList>
    </citation>
    <scope>NUCLEOTIDE SEQUENCE [LARGE SCALE GENOMIC DNA]</scope>
    <source>
        <strain evidence="2 3">VK10A</strain>
    </source>
</reference>
<dbReference type="PANTHER" id="PTHR32419">
    <property type="entry name" value="GLUTATHIONYL-HYDROQUINONE REDUCTASE"/>
    <property type="match status" value="1"/>
</dbReference>
<keyword evidence="3" id="KW-1185">Reference proteome</keyword>
<dbReference type="InterPro" id="IPR047047">
    <property type="entry name" value="GST_Omega-like_C"/>
</dbReference>
<protein>
    <recommendedName>
        <fullName evidence="1">GST C-terminal domain-containing protein</fullName>
    </recommendedName>
</protein>
<sequence length="274" mass="31206">MYLKGLDDIIGLSVVHPVFQRTRPNDESDSHCGWAFADPSTTPTLTGPSGLGSYSSKGCIPDTVNNAAFVRDLYDMCTSEPTRYTVPVSWDKKTKTIVSGHHLVPSKVDLYPEELRLEIDELNEWVYNDVSNGVYKCGFASSQQPYDEAVEKLFEGLDRAEEILAAHRFLVGDRFTEADLRLFTTLIRFDEVYAVHFKANKKLIEQYPNLSNYVREIYQMPPMTKSVDIQQIKLHYYASHTHLNTFGVIPAGPGIDFTRQHDRDRFKNATLPNF</sequence>
<name>A0ABD3FV87_9STRA</name>
<organism evidence="2 3">
    <name type="scientific">Phytophthora oleae</name>
    <dbReference type="NCBI Taxonomy" id="2107226"/>
    <lineage>
        <taxon>Eukaryota</taxon>
        <taxon>Sar</taxon>
        <taxon>Stramenopiles</taxon>
        <taxon>Oomycota</taxon>
        <taxon>Peronosporomycetes</taxon>
        <taxon>Peronosporales</taxon>
        <taxon>Peronosporaceae</taxon>
        <taxon>Phytophthora</taxon>
    </lineage>
</organism>
<dbReference type="CDD" id="cd03190">
    <property type="entry name" value="GST_C_Omega_like"/>
    <property type="match status" value="1"/>
</dbReference>
<evidence type="ECO:0000259" key="1">
    <source>
        <dbReference type="PROSITE" id="PS50405"/>
    </source>
</evidence>
<dbReference type="Gene3D" id="3.40.30.10">
    <property type="entry name" value="Glutaredoxin"/>
    <property type="match status" value="1"/>
</dbReference>
<dbReference type="Proteomes" id="UP001632037">
    <property type="component" value="Unassembled WGS sequence"/>
</dbReference>
<dbReference type="EMBL" id="JBIMZQ010000006">
    <property type="protein sequence ID" value="KAL3670818.1"/>
    <property type="molecule type" value="Genomic_DNA"/>
</dbReference>
<dbReference type="InterPro" id="IPR036282">
    <property type="entry name" value="Glutathione-S-Trfase_C_sf"/>
</dbReference>
<dbReference type="PANTHER" id="PTHR32419:SF6">
    <property type="entry name" value="GLUTATHIONE S-TRANSFERASE OMEGA-LIKE 1-RELATED"/>
    <property type="match status" value="1"/>
</dbReference>
<dbReference type="InterPro" id="IPR010987">
    <property type="entry name" value="Glutathione-S-Trfase_C-like"/>
</dbReference>
<evidence type="ECO:0000313" key="2">
    <source>
        <dbReference type="EMBL" id="KAL3670818.1"/>
    </source>
</evidence>
<dbReference type="Gene3D" id="1.20.1050.10">
    <property type="match status" value="1"/>
</dbReference>
<feature type="domain" description="GST C-terminal" evidence="1">
    <location>
        <begin position="112"/>
        <end position="236"/>
    </location>
</feature>
<evidence type="ECO:0000313" key="3">
    <source>
        <dbReference type="Proteomes" id="UP001632037"/>
    </source>
</evidence>
<accession>A0ABD3FV87</accession>
<gene>
    <name evidence="2" type="ORF">V7S43_004004</name>
</gene>
<dbReference type="AlphaFoldDB" id="A0ABD3FV87"/>
<dbReference type="InterPro" id="IPR016639">
    <property type="entry name" value="GST_Omega/GSH"/>
</dbReference>
<dbReference type="Pfam" id="PF13410">
    <property type="entry name" value="GST_C_2"/>
    <property type="match status" value="1"/>
</dbReference>
<dbReference type="PROSITE" id="PS50405">
    <property type="entry name" value="GST_CTER"/>
    <property type="match status" value="1"/>
</dbReference>